<dbReference type="PANTHER" id="PTHR43360:SF1">
    <property type="entry name" value="CARBOXYSOME ASSEMBLY PROTEIN CCMM"/>
    <property type="match status" value="1"/>
</dbReference>
<keyword evidence="4" id="KW-1185">Reference proteome</keyword>
<comment type="caution">
    <text evidence="3">The sequence shown here is derived from an EMBL/GenBank/DDBJ whole genome shotgun (WGS) entry which is preliminary data.</text>
</comment>
<dbReference type="PROSITE" id="PS00101">
    <property type="entry name" value="HEXAPEP_TRANSFERASES"/>
    <property type="match status" value="1"/>
</dbReference>
<dbReference type="Gene3D" id="2.160.10.10">
    <property type="entry name" value="Hexapeptide repeat proteins"/>
    <property type="match status" value="1"/>
</dbReference>
<keyword evidence="2" id="KW-0677">Repeat</keyword>
<proteinExistence type="predicted"/>
<keyword evidence="1" id="KW-0808">Transferase</keyword>
<gene>
    <name evidence="3" type="ORF">ACFFK0_14190</name>
</gene>
<reference evidence="3 4" key="1">
    <citation type="submission" date="2024-09" db="EMBL/GenBank/DDBJ databases">
        <authorList>
            <person name="Sun Q."/>
            <person name="Mori K."/>
        </authorList>
    </citation>
    <scope>NUCLEOTIDE SEQUENCE [LARGE SCALE GENOMIC DNA]</scope>
    <source>
        <strain evidence="3 4">CCM 7759</strain>
    </source>
</reference>
<accession>A0ABV6DLS2</accession>
<dbReference type="Proteomes" id="UP001589776">
    <property type="component" value="Unassembled WGS sequence"/>
</dbReference>
<dbReference type="InterPro" id="IPR052265">
    <property type="entry name" value="Gamma-CA"/>
</dbReference>
<evidence type="ECO:0000313" key="4">
    <source>
        <dbReference type="Proteomes" id="UP001589776"/>
    </source>
</evidence>
<dbReference type="InterPro" id="IPR018357">
    <property type="entry name" value="Hexapep_transf_CS"/>
</dbReference>
<sequence>MSIHQRIPSNCFVHFMDSAPSTSFNSSPVAPQIDETAFVGPFSSVIGDVRIERNVFIAPNVSVRADEGSPFHIGEGTNLQDGVIVHGLKQGRVKVNGRDYSVYVDRSVSVAHGAVVHGPVYIGEGTFVGFKAIVLQAIIGRGVYISHNAIVTGNVSIAPERFVPPGAIIDTQEKANLLSSRPKDKEEFAKEVQRVNREFAASYSLMFGKERCSCGMACDW</sequence>
<evidence type="ECO:0000256" key="1">
    <source>
        <dbReference type="ARBA" id="ARBA00022679"/>
    </source>
</evidence>
<evidence type="ECO:0000256" key="2">
    <source>
        <dbReference type="ARBA" id="ARBA00022737"/>
    </source>
</evidence>
<dbReference type="SUPFAM" id="SSF51161">
    <property type="entry name" value="Trimeric LpxA-like enzymes"/>
    <property type="match status" value="1"/>
</dbReference>
<dbReference type="InterPro" id="IPR011004">
    <property type="entry name" value="Trimer_LpxA-like_sf"/>
</dbReference>
<dbReference type="EMBL" id="JBHLWN010000057">
    <property type="protein sequence ID" value="MFC0213590.1"/>
    <property type="molecule type" value="Genomic_DNA"/>
</dbReference>
<dbReference type="RefSeq" id="WP_377470903.1">
    <property type="nucleotide sequence ID" value="NZ_JBHLWN010000057.1"/>
</dbReference>
<name>A0ABV6DLS2_9BACL</name>
<organism evidence="3 4">
    <name type="scientific">Paenibacillus chartarius</name>
    <dbReference type="NCBI Taxonomy" id="747481"/>
    <lineage>
        <taxon>Bacteria</taxon>
        <taxon>Bacillati</taxon>
        <taxon>Bacillota</taxon>
        <taxon>Bacilli</taxon>
        <taxon>Bacillales</taxon>
        <taxon>Paenibacillaceae</taxon>
        <taxon>Paenibacillus</taxon>
    </lineage>
</organism>
<protein>
    <submittedName>
        <fullName evidence="3">Carbonate dehydratase</fullName>
    </submittedName>
</protein>
<evidence type="ECO:0000313" key="3">
    <source>
        <dbReference type="EMBL" id="MFC0213590.1"/>
    </source>
</evidence>
<dbReference type="PANTHER" id="PTHR43360">
    <property type="entry name" value="CARBON DIOXIDE CONCENTRATING MECHANISM PROTEIN CCMM"/>
    <property type="match status" value="1"/>
</dbReference>